<protein>
    <submittedName>
        <fullName evidence="2">Uncharacterized protein</fullName>
    </submittedName>
</protein>
<sequence>MTAAAENEGTPGEHEASPEDERLAAGVKIDVLNMFHKGVHAPGGVFGSVDSGGRGRRFGPDTGKIDSQDLRHALDHYVVPPCQAFAEKWLTDDHVVIIGGLRGSGKRAAALSMLRGRTAGPLIALSPVITPDELATRTYERDHGYLVADQVDTAKEADTDFKWAAVRDAVREAGAYLVVTRTADAPEASGSVKHVFWEHLGAEVVLRAHLGEDSEALRELVELLPADCPMGDLADVAARVNAGEPLWEALRYLNVASAQSVREWFEQPRTRREGLEIATLAFLTELSEREFEARLALLEAQLDAFLPLPEQEPVEGGGEPVLEQSRARRLGPGSLMKTETVIREQTAVRVLVFKDPGYRGCVLAELSKRLPTPFWDAIKAWIHQLVEEEAHFDIARGLALLAETDAVEVEQSYLAPWSRGELGDQGRDTAAIVLWLMCFDEATAPVALRIVRGWAMFGSREQRLTAALALSGELAARFPTEAVRRLWKLLEQGSDADAEAYVQAFAMLFATLVHETNNGAIVLGLLVRVLDDFEIRPPRLRKRELVTRAVLSVLNVRGGPHHQLGICEFIRRRPDRLDLVARVWAAVLRSRPHRRDAVHALLRCIDPLQPEQTRSLGEALADAMPAAELVPLRESLDVVRQRRKRSDQDALIDVLLETLQSRRNTEGPTP</sequence>
<dbReference type="Proteomes" id="UP000199691">
    <property type="component" value="Unassembled WGS sequence"/>
</dbReference>
<dbReference type="EMBL" id="FNIX01000001">
    <property type="protein sequence ID" value="SDN81652.1"/>
    <property type="molecule type" value="Genomic_DNA"/>
</dbReference>
<reference evidence="3" key="1">
    <citation type="submission" date="2016-10" db="EMBL/GenBank/DDBJ databases">
        <authorList>
            <person name="Varghese N."/>
            <person name="Submissions S."/>
        </authorList>
    </citation>
    <scope>NUCLEOTIDE SEQUENCE [LARGE SCALE GENOMIC DNA]</scope>
    <source>
        <strain evidence="3">CGMCC 4.6609</strain>
    </source>
</reference>
<dbReference type="RefSeq" id="WP_090094795.1">
    <property type="nucleotide sequence ID" value="NZ_FNIX01000001.1"/>
</dbReference>
<evidence type="ECO:0000313" key="3">
    <source>
        <dbReference type="Proteomes" id="UP000199691"/>
    </source>
</evidence>
<accession>A0A1H0EH06</accession>
<dbReference type="OrthoDB" id="3681676at2"/>
<name>A0A1H0EH06_9PSEU</name>
<organism evidence="2 3">
    <name type="scientific">Lentzea jiangxiensis</name>
    <dbReference type="NCBI Taxonomy" id="641025"/>
    <lineage>
        <taxon>Bacteria</taxon>
        <taxon>Bacillati</taxon>
        <taxon>Actinomycetota</taxon>
        <taxon>Actinomycetes</taxon>
        <taxon>Pseudonocardiales</taxon>
        <taxon>Pseudonocardiaceae</taxon>
        <taxon>Lentzea</taxon>
    </lineage>
</organism>
<dbReference type="AlphaFoldDB" id="A0A1H0EH06"/>
<feature type="compositionally biased region" description="Basic and acidic residues" evidence="1">
    <location>
        <begin position="11"/>
        <end position="20"/>
    </location>
</feature>
<evidence type="ECO:0000256" key="1">
    <source>
        <dbReference type="SAM" id="MobiDB-lite"/>
    </source>
</evidence>
<feature type="region of interest" description="Disordered" evidence="1">
    <location>
        <begin position="1"/>
        <end position="20"/>
    </location>
</feature>
<keyword evidence="3" id="KW-1185">Reference proteome</keyword>
<dbReference type="STRING" id="641025.SAMN05421507_101366"/>
<evidence type="ECO:0000313" key="2">
    <source>
        <dbReference type="EMBL" id="SDN81652.1"/>
    </source>
</evidence>
<gene>
    <name evidence="2" type="ORF">SAMN05421507_101366</name>
</gene>
<proteinExistence type="predicted"/>